<dbReference type="Proteomes" id="UP000067683">
    <property type="component" value="Chromosome"/>
</dbReference>
<sequence>MYVQIGASQLIAVTEILAVVHHEHYVHSAFTRLLVPPEAVKSYVVTDDFVYGSPYRPQALLNKIQQNRL</sequence>
<evidence type="ECO:0000313" key="1">
    <source>
        <dbReference type="EMBL" id="ALS75559.1"/>
    </source>
</evidence>
<dbReference type="OrthoDB" id="9811390at2"/>
<organism evidence="1 2">
    <name type="scientific">Planococcus rifietoensis</name>
    <dbReference type="NCBI Taxonomy" id="200991"/>
    <lineage>
        <taxon>Bacteria</taxon>
        <taxon>Bacillati</taxon>
        <taxon>Bacillota</taxon>
        <taxon>Bacilli</taxon>
        <taxon>Bacillales</taxon>
        <taxon>Caryophanaceae</taxon>
        <taxon>Planococcus</taxon>
    </lineage>
</organism>
<evidence type="ECO:0000313" key="2">
    <source>
        <dbReference type="Proteomes" id="UP000067683"/>
    </source>
</evidence>
<protein>
    <submittedName>
        <fullName evidence="1">Uncharacterized protein</fullName>
    </submittedName>
</protein>
<name>A0A0U2PBU7_9BACL</name>
<accession>A0A0U2PBU7</accession>
<dbReference type="AlphaFoldDB" id="A0A0U2PBU7"/>
<dbReference type="KEGG" id="prt:AUC31_10285"/>
<gene>
    <name evidence="1" type="ORF">AUC31_10285</name>
</gene>
<reference evidence="1" key="1">
    <citation type="submission" date="2016-01" db="EMBL/GenBank/DDBJ databases">
        <title>Complete genome of Planococcus rifietoensis type strain M8.</title>
        <authorList>
            <person name="See-Too W.S."/>
        </authorList>
    </citation>
    <scope>NUCLEOTIDE SEQUENCE [LARGE SCALE GENOMIC DNA]</scope>
    <source>
        <strain evidence="1">M8</strain>
    </source>
</reference>
<keyword evidence="2" id="KW-1185">Reference proteome</keyword>
<dbReference type="RefSeq" id="WP_058382263.1">
    <property type="nucleotide sequence ID" value="NZ_CP013659.2"/>
</dbReference>
<dbReference type="STRING" id="200991.AUC31_10285"/>
<dbReference type="EMBL" id="CP013659">
    <property type="protein sequence ID" value="ALS75559.1"/>
    <property type="molecule type" value="Genomic_DNA"/>
</dbReference>
<proteinExistence type="predicted"/>